<dbReference type="GO" id="GO:0004325">
    <property type="term" value="F:ferrochelatase activity"/>
    <property type="evidence" value="ECO:0007669"/>
    <property type="project" value="InterPro"/>
</dbReference>
<dbReference type="RefSeq" id="WP_112433563.1">
    <property type="nucleotide sequence ID" value="NZ_MCIF01000002.1"/>
</dbReference>
<dbReference type="PANTHER" id="PTHR35330:SF1">
    <property type="entry name" value="SIROHEME BIOSYNTHESIS PROTEIN MET8"/>
    <property type="match status" value="1"/>
</dbReference>
<comment type="catalytic activity">
    <reaction evidence="6">
        <text>precorrin-2 + NAD(+) = sirohydrochlorin + NADH + 2 H(+)</text>
        <dbReference type="Rhea" id="RHEA:15613"/>
        <dbReference type="ChEBI" id="CHEBI:15378"/>
        <dbReference type="ChEBI" id="CHEBI:57540"/>
        <dbReference type="ChEBI" id="CHEBI:57945"/>
        <dbReference type="ChEBI" id="CHEBI:58351"/>
        <dbReference type="ChEBI" id="CHEBI:58827"/>
        <dbReference type="EC" id="1.3.1.76"/>
    </reaction>
</comment>
<dbReference type="UniPathway" id="UPA00262">
    <property type="reaction ID" value="UER00222"/>
</dbReference>
<dbReference type="SUPFAM" id="SSF75615">
    <property type="entry name" value="Siroheme synthase middle domains-like"/>
    <property type="match status" value="1"/>
</dbReference>
<keyword evidence="4" id="KW-0520">NAD</keyword>
<name>A0A328VLJ0_9CHLR</name>
<reference evidence="8 9" key="1">
    <citation type="submission" date="2016-08" db="EMBL/GenBank/DDBJ databases">
        <title>Analysis of Carbohydrate Active Enzymes in Thermogemmatispora T81 Reveals Carbohydrate Degradation Ability.</title>
        <authorList>
            <person name="Tomazini A."/>
            <person name="Lal S."/>
            <person name="Stott M."/>
            <person name="Henrissat B."/>
            <person name="Polikarpov I."/>
            <person name="Sparling R."/>
            <person name="Levin D.B."/>
        </authorList>
    </citation>
    <scope>NUCLEOTIDE SEQUENCE [LARGE SCALE GENOMIC DNA]</scope>
    <source>
        <strain evidence="8 9">T81</strain>
    </source>
</reference>
<evidence type="ECO:0000259" key="7">
    <source>
        <dbReference type="Pfam" id="PF14824"/>
    </source>
</evidence>
<dbReference type="Proteomes" id="UP000248706">
    <property type="component" value="Unassembled WGS sequence"/>
</dbReference>
<dbReference type="PANTHER" id="PTHR35330">
    <property type="entry name" value="SIROHEME BIOSYNTHESIS PROTEIN MET8"/>
    <property type="match status" value="1"/>
</dbReference>
<evidence type="ECO:0000256" key="1">
    <source>
        <dbReference type="ARBA" id="ARBA00005010"/>
    </source>
</evidence>
<evidence type="ECO:0000313" key="9">
    <source>
        <dbReference type="Proteomes" id="UP000248706"/>
    </source>
</evidence>
<dbReference type="EMBL" id="MCIF01000002">
    <property type="protein sequence ID" value="RAQ98347.1"/>
    <property type="molecule type" value="Genomic_DNA"/>
</dbReference>
<dbReference type="InterPro" id="IPR006367">
    <property type="entry name" value="Sirohaem_synthase_N"/>
</dbReference>
<evidence type="ECO:0000256" key="6">
    <source>
        <dbReference type="ARBA" id="ARBA00047561"/>
    </source>
</evidence>
<dbReference type="GO" id="GO:0019354">
    <property type="term" value="P:siroheme biosynthetic process"/>
    <property type="evidence" value="ECO:0007669"/>
    <property type="project" value="UniProtKB-UniPathway"/>
</dbReference>
<keyword evidence="9" id="KW-1185">Reference proteome</keyword>
<protein>
    <recommendedName>
        <fullName evidence="2">precorrin-2 dehydrogenase</fullName>
        <ecNumber evidence="2">1.3.1.76</ecNumber>
    </recommendedName>
</protein>
<dbReference type="NCBIfam" id="TIGR01470">
    <property type="entry name" value="cysG_Nterm"/>
    <property type="match status" value="1"/>
</dbReference>
<keyword evidence="3" id="KW-0560">Oxidoreductase</keyword>
<dbReference type="InterPro" id="IPR028281">
    <property type="entry name" value="Sirohaem_synthase_central"/>
</dbReference>
<accession>A0A328VLJ0</accession>
<dbReference type="InterPro" id="IPR042518">
    <property type="entry name" value="SirC_C"/>
</dbReference>
<evidence type="ECO:0000256" key="5">
    <source>
        <dbReference type="ARBA" id="ARBA00023244"/>
    </source>
</evidence>
<sequence>MPNYYPIMLDVRGRRVVVIGGDRIAAEKVQAFAACGAQVCVIAPAWCVELEQVAQELGGQLETRRRPYQPGDLEGAFVVIATTRKPELVEAVWSEAQQRGQLLNIVDLPERCNFITPSILRRDPLTVAVSTEGVSPGLAKLIRQELEQHFSRAYGAFLRLAAEARALLRTQGVTYERRDAFFQEFYRSPVLARLEEGAEAEARALTAELLRQYGVEVPRSFEEGGAGAVDERSLAS</sequence>
<dbReference type="InterPro" id="IPR028161">
    <property type="entry name" value="Met8-like"/>
</dbReference>
<dbReference type="Gene3D" id="1.10.8.610">
    <property type="entry name" value="SirC, precorrin-2 dehydrogenase, C-terminal helical domain-like"/>
    <property type="match status" value="1"/>
</dbReference>
<keyword evidence="5" id="KW-0627">Porphyrin biosynthesis</keyword>
<dbReference type="GO" id="GO:0043115">
    <property type="term" value="F:precorrin-2 dehydrogenase activity"/>
    <property type="evidence" value="ECO:0007669"/>
    <property type="project" value="UniProtKB-EC"/>
</dbReference>
<proteinExistence type="predicted"/>
<dbReference type="EC" id="1.3.1.76" evidence="2"/>
<dbReference type="Pfam" id="PF14824">
    <property type="entry name" value="Sirohm_synth_M"/>
    <property type="match status" value="1"/>
</dbReference>
<dbReference type="SUPFAM" id="SSF51735">
    <property type="entry name" value="NAD(P)-binding Rossmann-fold domains"/>
    <property type="match status" value="1"/>
</dbReference>
<evidence type="ECO:0000256" key="2">
    <source>
        <dbReference type="ARBA" id="ARBA00012400"/>
    </source>
</evidence>
<dbReference type="OrthoDB" id="9773765at2"/>
<dbReference type="AlphaFoldDB" id="A0A328VLJ0"/>
<evidence type="ECO:0000313" key="8">
    <source>
        <dbReference type="EMBL" id="RAQ98347.1"/>
    </source>
</evidence>
<evidence type="ECO:0000256" key="3">
    <source>
        <dbReference type="ARBA" id="ARBA00023002"/>
    </source>
</evidence>
<dbReference type="InterPro" id="IPR036291">
    <property type="entry name" value="NAD(P)-bd_dom_sf"/>
</dbReference>
<comment type="caution">
    <text evidence="8">The sequence shown here is derived from an EMBL/GenBank/DDBJ whole genome shotgun (WGS) entry which is preliminary data.</text>
</comment>
<comment type="pathway">
    <text evidence="1">Porphyrin-containing compound metabolism; siroheme biosynthesis; sirohydrochlorin from precorrin-2: step 1/1.</text>
</comment>
<dbReference type="Gene3D" id="3.40.50.720">
    <property type="entry name" value="NAD(P)-binding Rossmann-like Domain"/>
    <property type="match status" value="1"/>
</dbReference>
<organism evidence="8 9">
    <name type="scientific">Thermogemmatispora tikiterensis</name>
    <dbReference type="NCBI Taxonomy" id="1825093"/>
    <lineage>
        <taxon>Bacteria</taxon>
        <taxon>Bacillati</taxon>
        <taxon>Chloroflexota</taxon>
        <taxon>Ktedonobacteria</taxon>
        <taxon>Thermogemmatisporales</taxon>
        <taxon>Thermogemmatisporaceae</taxon>
        <taxon>Thermogemmatispora</taxon>
    </lineage>
</organism>
<dbReference type="Pfam" id="PF13241">
    <property type="entry name" value="NAD_binding_7"/>
    <property type="match status" value="1"/>
</dbReference>
<feature type="domain" description="Siroheme synthase central" evidence="7">
    <location>
        <begin position="122"/>
        <end position="149"/>
    </location>
</feature>
<gene>
    <name evidence="8" type="ORF">A4R35_22595</name>
</gene>
<evidence type="ECO:0000256" key="4">
    <source>
        <dbReference type="ARBA" id="ARBA00023027"/>
    </source>
</evidence>